<dbReference type="InterPro" id="IPR002733">
    <property type="entry name" value="AMMECR1_domain"/>
</dbReference>
<reference evidence="3 4" key="1">
    <citation type="journal article" date="2016" name="Fungal Biol.">
        <title>The genome of Xylona heveae provides a window into fungal endophytism.</title>
        <authorList>
            <person name="Gazis R."/>
            <person name="Kuo A."/>
            <person name="Riley R."/>
            <person name="LaButti K."/>
            <person name="Lipzen A."/>
            <person name="Lin J."/>
            <person name="Amirebrahimi M."/>
            <person name="Hesse C.N."/>
            <person name="Spatafora J.W."/>
            <person name="Henrissat B."/>
            <person name="Hainaut M."/>
            <person name="Grigoriev I.V."/>
            <person name="Hibbett D.S."/>
        </authorList>
    </citation>
    <scope>NUCLEOTIDE SEQUENCE [LARGE SCALE GENOMIC DNA]</scope>
    <source>
        <strain evidence="3 4">TC161</strain>
    </source>
</reference>
<feature type="compositionally biased region" description="Acidic residues" evidence="1">
    <location>
        <begin position="52"/>
        <end position="80"/>
    </location>
</feature>
<dbReference type="Pfam" id="PF01871">
    <property type="entry name" value="AMMECR1"/>
    <property type="match status" value="1"/>
</dbReference>
<dbReference type="PANTHER" id="PTHR13016:SF0">
    <property type="entry name" value="AMME SYNDROME CANDIDATE GENE 1 PROTEIN"/>
    <property type="match status" value="1"/>
</dbReference>
<dbReference type="Proteomes" id="UP000076632">
    <property type="component" value="Unassembled WGS sequence"/>
</dbReference>
<dbReference type="InterPro" id="IPR023473">
    <property type="entry name" value="AMMECR1"/>
</dbReference>
<dbReference type="SUPFAM" id="SSF143447">
    <property type="entry name" value="AMMECR1-like"/>
    <property type="match status" value="1"/>
</dbReference>
<dbReference type="FunCoup" id="A0A164ZA30">
    <property type="interactions" value="1058"/>
</dbReference>
<feature type="compositionally biased region" description="Polar residues" evidence="1">
    <location>
        <begin position="85"/>
        <end position="94"/>
    </location>
</feature>
<evidence type="ECO:0000313" key="4">
    <source>
        <dbReference type="Proteomes" id="UP000076632"/>
    </source>
</evidence>
<organism evidence="3 4">
    <name type="scientific">Xylona heveae (strain CBS 132557 / TC161)</name>
    <dbReference type="NCBI Taxonomy" id="1328760"/>
    <lineage>
        <taxon>Eukaryota</taxon>
        <taxon>Fungi</taxon>
        <taxon>Dikarya</taxon>
        <taxon>Ascomycota</taxon>
        <taxon>Pezizomycotina</taxon>
        <taxon>Xylonomycetes</taxon>
        <taxon>Xylonales</taxon>
        <taxon>Xylonaceae</taxon>
        <taxon>Xylona</taxon>
    </lineage>
</organism>
<dbReference type="STRING" id="1328760.A0A164ZA30"/>
<dbReference type="NCBIfam" id="TIGR00296">
    <property type="entry name" value="TIGR00296 family protein"/>
    <property type="match status" value="1"/>
</dbReference>
<feature type="compositionally biased region" description="Low complexity" evidence="1">
    <location>
        <begin position="113"/>
        <end position="140"/>
    </location>
</feature>
<accession>A0A164ZA30</accession>
<dbReference type="EMBL" id="KV407469">
    <property type="protein sequence ID" value="KZF18860.1"/>
    <property type="molecule type" value="Genomic_DNA"/>
</dbReference>
<evidence type="ECO:0000313" key="3">
    <source>
        <dbReference type="EMBL" id="KZF18860.1"/>
    </source>
</evidence>
<dbReference type="PANTHER" id="PTHR13016">
    <property type="entry name" value="AMMECR1 HOMOLOG"/>
    <property type="match status" value="1"/>
</dbReference>
<evidence type="ECO:0000259" key="2">
    <source>
        <dbReference type="PROSITE" id="PS51112"/>
    </source>
</evidence>
<sequence>MATQAHCLYCFETLAASLEKRDALTLAQVEKFWDAYSESLKDAASASHEGADSDVAEVDGDVSMDEDEDEEDADEIDSEDELSKSQKTPTSSAPGDSLSALKPAGVSRLKAKLTSPSSLSGSSASPSSTASSTSTRSSSRLFDQTSKASSRTSFFSLGRGSSSSSSRPRLPDSPLFVTWNILSKSGGKSLRGCIGTFEDQELSYGLKSYALTSAFDDSRFMPISKKELPTLEVGVTLLTNFETAPSEMAWDIGTHGLRISFTYHGRRHGATYLPDVALEQGWTKEETLVSLMRKAGWSGRRDEWRKVVDLKVIRYQGKRCSLPYVDWREWRDWVEEQHHL</sequence>
<dbReference type="OrthoDB" id="24630at2759"/>
<dbReference type="RefSeq" id="XP_018184415.1">
    <property type="nucleotide sequence ID" value="XM_018330379.1"/>
</dbReference>
<dbReference type="GeneID" id="28895516"/>
<protein>
    <recommendedName>
        <fullName evidence="2">AMMECR1 domain-containing protein</fullName>
    </recommendedName>
</protein>
<dbReference type="InterPro" id="IPR027485">
    <property type="entry name" value="AMMECR1_N"/>
</dbReference>
<dbReference type="AlphaFoldDB" id="A0A164ZA30"/>
<gene>
    <name evidence="3" type="ORF">L228DRAFT_225357</name>
</gene>
<evidence type="ECO:0000256" key="1">
    <source>
        <dbReference type="SAM" id="MobiDB-lite"/>
    </source>
</evidence>
<proteinExistence type="predicted"/>
<dbReference type="PROSITE" id="PS51112">
    <property type="entry name" value="AMMECR1"/>
    <property type="match status" value="1"/>
</dbReference>
<dbReference type="Gene3D" id="3.30.700.20">
    <property type="entry name" value="Hypothetical protein ph0010, domain 1"/>
    <property type="match status" value="1"/>
</dbReference>
<dbReference type="InParanoid" id="A0A164ZA30"/>
<feature type="region of interest" description="Disordered" evidence="1">
    <location>
        <begin position="44"/>
        <end position="145"/>
    </location>
</feature>
<name>A0A164ZA30_XYLHT</name>
<feature type="domain" description="AMMECR1" evidence="2">
    <location>
        <begin position="126"/>
        <end position="331"/>
    </location>
</feature>
<dbReference type="InterPro" id="IPR036071">
    <property type="entry name" value="AMMECR1_dom_sf"/>
</dbReference>
<dbReference type="OMA" id="MATVEHC"/>
<keyword evidence="4" id="KW-1185">Reference proteome</keyword>